<organism evidence="7 8">
    <name type="scientific">Acidihalobacter aeolianus</name>
    <dbReference type="NCBI Taxonomy" id="2792603"/>
    <lineage>
        <taxon>Bacteria</taxon>
        <taxon>Pseudomonadati</taxon>
        <taxon>Pseudomonadota</taxon>
        <taxon>Gammaproteobacteria</taxon>
        <taxon>Chromatiales</taxon>
        <taxon>Ectothiorhodospiraceae</taxon>
        <taxon>Acidihalobacter</taxon>
    </lineage>
</organism>
<dbReference type="NCBIfam" id="TIGR00012">
    <property type="entry name" value="L29"/>
    <property type="match status" value="1"/>
</dbReference>
<dbReference type="AlphaFoldDB" id="A0A1D8K9E8"/>
<dbReference type="FunFam" id="1.10.287.310:FF:000001">
    <property type="entry name" value="50S ribosomal protein L29"/>
    <property type="match status" value="1"/>
</dbReference>
<accession>A0A1D8K9E8</accession>
<dbReference type="Proteomes" id="UP000095342">
    <property type="component" value="Chromosome"/>
</dbReference>
<feature type="coiled-coil region" evidence="6">
    <location>
        <begin position="4"/>
        <end position="31"/>
    </location>
</feature>
<dbReference type="KEGG" id="aaeo:BJI67_11425"/>
<evidence type="ECO:0000256" key="4">
    <source>
        <dbReference type="ARBA" id="ARBA00035204"/>
    </source>
</evidence>
<evidence type="ECO:0000256" key="5">
    <source>
        <dbReference type="HAMAP-Rule" id="MF_00374"/>
    </source>
</evidence>
<name>A0A1D8K9E8_9GAMM</name>
<keyword evidence="3 5" id="KW-0687">Ribonucleoprotein</keyword>
<evidence type="ECO:0000256" key="3">
    <source>
        <dbReference type="ARBA" id="ARBA00023274"/>
    </source>
</evidence>
<dbReference type="SUPFAM" id="SSF46561">
    <property type="entry name" value="Ribosomal protein L29 (L29p)"/>
    <property type="match status" value="1"/>
</dbReference>
<dbReference type="InterPro" id="IPR018254">
    <property type="entry name" value="Ribosomal_uL29_CS"/>
</dbReference>
<dbReference type="InterPro" id="IPR036049">
    <property type="entry name" value="Ribosomal_uL29_sf"/>
</dbReference>
<evidence type="ECO:0000256" key="2">
    <source>
        <dbReference type="ARBA" id="ARBA00022980"/>
    </source>
</evidence>
<evidence type="ECO:0000313" key="7">
    <source>
        <dbReference type="EMBL" id="AOV17593.1"/>
    </source>
</evidence>
<evidence type="ECO:0000256" key="6">
    <source>
        <dbReference type="SAM" id="Coils"/>
    </source>
</evidence>
<keyword evidence="6" id="KW-0175">Coiled coil</keyword>
<dbReference type="Pfam" id="PF00831">
    <property type="entry name" value="Ribosomal_L29"/>
    <property type="match status" value="1"/>
</dbReference>
<gene>
    <name evidence="5" type="primary">rpmC</name>
    <name evidence="7" type="ORF">BJI67_11425</name>
</gene>
<dbReference type="GO" id="GO:0006412">
    <property type="term" value="P:translation"/>
    <property type="evidence" value="ECO:0007669"/>
    <property type="project" value="UniProtKB-UniRule"/>
</dbReference>
<dbReference type="HAMAP" id="MF_00374">
    <property type="entry name" value="Ribosomal_uL29"/>
    <property type="match status" value="1"/>
</dbReference>
<proteinExistence type="inferred from homology"/>
<dbReference type="CDD" id="cd00427">
    <property type="entry name" value="Ribosomal_L29_HIP"/>
    <property type="match status" value="1"/>
</dbReference>
<dbReference type="GO" id="GO:0022625">
    <property type="term" value="C:cytosolic large ribosomal subunit"/>
    <property type="evidence" value="ECO:0007669"/>
    <property type="project" value="TreeGrafter"/>
</dbReference>
<protein>
    <recommendedName>
        <fullName evidence="4 5">Large ribosomal subunit protein uL29</fullName>
    </recommendedName>
</protein>
<dbReference type="PROSITE" id="PS00579">
    <property type="entry name" value="RIBOSOMAL_L29"/>
    <property type="match status" value="1"/>
</dbReference>
<dbReference type="GO" id="GO:0003735">
    <property type="term" value="F:structural constituent of ribosome"/>
    <property type="evidence" value="ECO:0007669"/>
    <property type="project" value="InterPro"/>
</dbReference>
<comment type="similarity">
    <text evidence="1 5">Belongs to the universal ribosomal protein uL29 family.</text>
</comment>
<evidence type="ECO:0000256" key="1">
    <source>
        <dbReference type="ARBA" id="ARBA00009254"/>
    </source>
</evidence>
<dbReference type="PANTHER" id="PTHR10916:SF0">
    <property type="entry name" value="LARGE RIBOSOMAL SUBUNIT PROTEIN UL29C"/>
    <property type="match status" value="1"/>
</dbReference>
<dbReference type="PANTHER" id="PTHR10916">
    <property type="entry name" value="60S RIBOSOMAL PROTEIN L35/50S RIBOSOMAL PROTEIN L29"/>
    <property type="match status" value="1"/>
</dbReference>
<evidence type="ECO:0000313" key="8">
    <source>
        <dbReference type="Proteomes" id="UP000095342"/>
    </source>
</evidence>
<dbReference type="InterPro" id="IPR001854">
    <property type="entry name" value="Ribosomal_uL29"/>
</dbReference>
<keyword evidence="8" id="KW-1185">Reference proteome</keyword>
<dbReference type="InterPro" id="IPR050063">
    <property type="entry name" value="Ribosomal_protein_uL29"/>
</dbReference>
<dbReference type="EMBL" id="CP017448">
    <property type="protein sequence ID" value="AOV17593.1"/>
    <property type="molecule type" value="Genomic_DNA"/>
</dbReference>
<reference evidence="7 8" key="1">
    <citation type="submission" date="2016-09" db="EMBL/GenBank/DDBJ databases">
        <title>Acidihalobacter prosperus V6 (DSM14174).</title>
        <authorList>
            <person name="Khaleque H.N."/>
            <person name="Ramsay J.P."/>
            <person name="Murphy R.J.T."/>
            <person name="Kaksonen A.H."/>
            <person name="Boxall N.J."/>
            <person name="Watkin E.L.J."/>
        </authorList>
    </citation>
    <scope>NUCLEOTIDE SEQUENCE [LARGE SCALE GENOMIC DNA]</scope>
    <source>
        <strain evidence="7 8">V6</strain>
    </source>
</reference>
<sequence length="67" mass="7693">MKATQLREKSIEELNAELVELRRAQFNLRMQRGTGQLAKPHQFDAVRKDIARIKTVLNEMNKAGKTA</sequence>
<dbReference type="Gene3D" id="1.10.287.310">
    <property type="match status" value="1"/>
</dbReference>
<dbReference type="RefSeq" id="WP_070073140.1">
    <property type="nucleotide sequence ID" value="NZ_CP017448.1"/>
</dbReference>
<keyword evidence="2 5" id="KW-0689">Ribosomal protein</keyword>